<keyword evidence="2" id="KW-0813">Transport</keyword>
<evidence type="ECO:0000256" key="3">
    <source>
        <dbReference type="ARBA" id="ARBA00022741"/>
    </source>
</evidence>
<dbReference type="PANTHER" id="PTHR43335">
    <property type="entry name" value="ABC TRANSPORTER, ATP-BINDING PROTEIN"/>
    <property type="match status" value="1"/>
</dbReference>
<gene>
    <name evidence="6" type="ORF">HYG86_11800</name>
</gene>
<dbReference type="GO" id="GO:0005524">
    <property type="term" value="F:ATP binding"/>
    <property type="evidence" value="ECO:0007669"/>
    <property type="project" value="UniProtKB-KW"/>
</dbReference>
<evidence type="ECO:0000259" key="5">
    <source>
        <dbReference type="PROSITE" id="PS50893"/>
    </source>
</evidence>
<dbReference type="RefSeq" id="WP_213165762.1">
    <property type="nucleotide sequence ID" value="NZ_CP058559.1"/>
</dbReference>
<evidence type="ECO:0000256" key="1">
    <source>
        <dbReference type="ARBA" id="ARBA00005417"/>
    </source>
</evidence>
<keyword evidence="4 6" id="KW-0067">ATP-binding</keyword>
<keyword evidence="3" id="KW-0547">Nucleotide-binding</keyword>
<dbReference type="Gene3D" id="3.40.50.300">
    <property type="entry name" value="P-loop containing nucleotide triphosphate hydrolases"/>
    <property type="match status" value="1"/>
</dbReference>
<dbReference type="SUPFAM" id="SSF52540">
    <property type="entry name" value="P-loop containing nucleoside triphosphate hydrolases"/>
    <property type="match status" value="1"/>
</dbReference>
<dbReference type="AlphaFoldDB" id="A0A7G9W9N6"/>
<feature type="domain" description="ABC transporter" evidence="5">
    <location>
        <begin position="3"/>
        <end position="231"/>
    </location>
</feature>
<proteinExistence type="inferred from homology"/>
<dbReference type="InterPro" id="IPR003439">
    <property type="entry name" value="ABC_transporter-like_ATP-bd"/>
</dbReference>
<dbReference type="EMBL" id="CP058559">
    <property type="protein sequence ID" value="QNO15398.1"/>
    <property type="molecule type" value="Genomic_DNA"/>
</dbReference>
<evidence type="ECO:0000256" key="4">
    <source>
        <dbReference type="ARBA" id="ARBA00022840"/>
    </source>
</evidence>
<dbReference type="SMART" id="SM00382">
    <property type="entry name" value="AAA"/>
    <property type="match status" value="1"/>
</dbReference>
<dbReference type="InterPro" id="IPR017871">
    <property type="entry name" value="ABC_transporter-like_CS"/>
</dbReference>
<sequence length="288" mass="32519">MNLQMSNITKTYKNKVILKNVSLKLFGGIYGLVGPNGAGKTTLMRIISDILPQDSGGIYFNGMSKEDLNERYRELLGYLPQEMGFYEHFTGEEFLKYISALKGLTKEQADERVRDTLDFVNLTLEKKKKIAKYSGGMKRRLGIAQALLNDPKILILDEPTVGLDPMERIRFKNLLSRISVNKIIILSTHIVSDIEGLAKEIILMDKGNLKGIFCPEELLKSVNGKVYEISIEENMYGDYDGTYLISKREIETNGKVKLRIISDTHVKGKLVQGTLEDAYLYHLERGGA</sequence>
<evidence type="ECO:0000256" key="2">
    <source>
        <dbReference type="ARBA" id="ARBA00022448"/>
    </source>
</evidence>
<keyword evidence="7" id="KW-1185">Reference proteome</keyword>
<dbReference type="CDD" id="cd03264">
    <property type="entry name" value="ABC_drug_resistance_like"/>
    <property type="match status" value="1"/>
</dbReference>
<dbReference type="Pfam" id="PF00005">
    <property type="entry name" value="ABC_tran"/>
    <property type="match status" value="1"/>
</dbReference>
<comment type="similarity">
    <text evidence="1">Belongs to the ABC transporter superfamily.</text>
</comment>
<accession>A0A7G9W9N6</accession>
<dbReference type="Proteomes" id="UP000516160">
    <property type="component" value="Chromosome"/>
</dbReference>
<dbReference type="InterPro" id="IPR003593">
    <property type="entry name" value="AAA+_ATPase"/>
</dbReference>
<dbReference type="GO" id="GO:0016887">
    <property type="term" value="F:ATP hydrolysis activity"/>
    <property type="evidence" value="ECO:0007669"/>
    <property type="project" value="InterPro"/>
</dbReference>
<dbReference type="PROSITE" id="PS50893">
    <property type="entry name" value="ABC_TRANSPORTER_2"/>
    <property type="match status" value="1"/>
</dbReference>
<evidence type="ECO:0000313" key="7">
    <source>
        <dbReference type="Proteomes" id="UP000516160"/>
    </source>
</evidence>
<protein>
    <submittedName>
        <fullName evidence="6">ABC transporter ATP-binding protein</fullName>
    </submittedName>
</protein>
<dbReference type="InterPro" id="IPR027417">
    <property type="entry name" value="P-loop_NTPase"/>
</dbReference>
<dbReference type="PANTHER" id="PTHR43335:SF2">
    <property type="entry name" value="ABC TRANSPORTER, ATP-BINDING PROTEIN"/>
    <property type="match status" value="1"/>
</dbReference>
<name>A0A7G9W9N6_ALKCA</name>
<dbReference type="KEGG" id="acae:HYG86_11800"/>
<evidence type="ECO:0000313" key="6">
    <source>
        <dbReference type="EMBL" id="QNO15398.1"/>
    </source>
</evidence>
<organism evidence="6 7">
    <name type="scientific">Alkalicella caledoniensis</name>
    <dbReference type="NCBI Taxonomy" id="2731377"/>
    <lineage>
        <taxon>Bacteria</taxon>
        <taxon>Bacillati</taxon>
        <taxon>Bacillota</taxon>
        <taxon>Clostridia</taxon>
        <taxon>Eubacteriales</taxon>
        <taxon>Proteinivoracaceae</taxon>
        <taxon>Alkalicella</taxon>
    </lineage>
</organism>
<reference evidence="6 7" key="1">
    <citation type="submission" date="2020-07" db="EMBL/GenBank/DDBJ databases">
        <title>Alkalicella. sp. LB2 genome.</title>
        <authorList>
            <person name="Postec A."/>
            <person name="Quemeneur M."/>
        </authorList>
    </citation>
    <scope>NUCLEOTIDE SEQUENCE [LARGE SCALE GENOMIC DNA]</scope>
    <source>
        <strain evidence="6 7">LB2</strain>
    </source>
</reference>
<dbReference type="PROSITE" id="PS00211">
    <property type="entry name" value="ABC_TRANSPORTER_1"/>
    <property type="match status" value="1"/>
</dbReference>